<proteinExistence type="predicted"/>
<accession>A0AC34F3E4</accession>
<evidence type="ECO:0000313" key="1">
    <source>
        <dbReference type="Proteomes" id="UP000887579"/>
    </source>
</evidence>
<dbReference type="Proteomes" id="UP000887579">
    <property type="component" value="Unplaced"/>
</dbReference>
<organism evidence="1 2">
    <name type="scientific">Panagrolaimus sp. ES5</name>
    <dbReference type="NCBI Taxonomy" id="591445"/>
    <lineage>
        <taxon>Eukaryota</taxon>
        <taxon>Metazoa</taxon>
        <taxon>Ecdysozoa</taxon>
        <taxon>Nematoda</taxon>
        <taxon>Chromadorea</taxon>
        <taxon>Rhabditida</taxon>
        <taxon>Tylenchina</taxon>
        <taxon>Panagrolaimomorpha</taxon>
        <taxon>Panagrolaimoidea</taxon>
        <taxon>Panagrolaimidae</taxon>
        <taxon>Panagrolaimus</taxon>
    </lineage>
</organism>
<reference evidence="2" key="1">
    <citation type="submission" date="2022-11" db="UniProtKB">
        <authorList>
            <consortium name="WormBaseParasite"/>
        </authorList>
    </citation>
    <scope>IDENTIFICATION</scope>
</reference>
<sequence length="865" mass="98635">MTLLLSSNKINELSQGAFNSFTKFAKLDLSYNQITKIDEQAFQSISSMNELDLSYNSIVHIPIKTFEYQAKSLKKLNLEENDLHTLPSALRILIDNSAMYTFKNNLTELLLACNRLTTVPHDILGGMEQLQHLDLSKNRIADIDKISFERLPNLIKLNMAGNQLQKLENFRVFDSLKSLAYLDLSYNKLSVLGKTAFEKLNGLESLFLQTFTTLKALKTLTLSKNKISQISEYTLLNLPQLEQLSLAKNYLKEIPKAAFSGTPLLEILDLSSNKFEIFNSEFLENPVKLQILNLAFNEITSLDLSNLRPSLLQLSLSHNKLQYLSNDVLMGFENLSFLDLSHNEIIEIIHEAFHTTKNLNIINLSHNSLRRISKTTFAEQKRIESLSLANNFLNDLNYGVFGKNNVVDLILKNNNFTFIPSDALTSIRQSLTLLDLSGNNIKSLTRKDLNGLQNITKLILNNNKIETIDDETFADMPLIQYLDISNNPITTWSPAAFKGMSESLFSLNLAHTGLFSLPKITSRGLKHLNISHNKIYEIEKHDTGILKKVREFDASWNNLVNIKPEILKLMVELKYLDLSGNKIHYIDAEQLQHLDQLEILKLSHLDQLIQFPHSYGFAKLRNLKELEIYNIPSTVANYNISQILHVLPPLKAIDIEIKEEELNNQLKLADVRLLRKVTIRGKNLKKINIGAFEKLRGYRLDLTIKNTQMDTIPPLLFNTITTVSFLKLSLPNNKIHSFNPFLYTKAPILNQHGTILDSLNLQGNPLLCDCKLLWLKQWNEYSVEHSTNWNEISEALDKTECDAMPGIQDTLLSVYGQKIPGVSSKFEPTIDIDEKCGHLSGTTKYTFTFKEHFLMLIFVKIFTGF</sequence>
<protein>
    <submittedName>
        <fullName evidence="2">Chaoptin</fullName>
    </submittedName>
</protein>
<evidence type="ECO:0000313" key="2">
    <source>
        <dbReference type="WBParaSite" id="ES5_v2.g11536.t1"/>
    </source>
</evidence>
<dbReference type="WBParaSite" id="ES5_v2.g11536.t1">
    <property type="protein sequence ID" value="ES5_v2.g11536.t1"/>
    <property type="gene ID" value="ES5_v2.g11536"/>
</dbReference>
<name>A0AC34F3E4_9BILA</name>